<dbReference type="InterPro" id="IPR001929">
    <property type="entry name" value="Germin"/>
</dbReference>
<feature type="binding site" evidence="11">
    <location>
        <position position="257"/>
    </location>
    <ligand>
        <name>oxalate</name>
        <dbReference type="ChEBI" id="CHEBI:30623"/>
    </ligand>
</feature>
<dbReference type="EMBL" id="CM018034">
    <property type="protein sequence ID" value="KAA8544271.1"/>
    <property type="molecule type" value="Genomic_DNA"/>
</dbReference>
<reference evidence="14 15" key="1">
    <citation type="submission" date="2019-09" db="EMBL/GenBank/DDBJ databases">
        <title>A chromosome-level genome assembly of the Chinese tupelo Nyssa sinensis.</title>
        <authorList>
            <person name="Yang X."/>
            <person name="Kang M."/>
            <person name="Yang Y."/>
            <person name="Xiong H."/>
            <person name="Wang M."/>
            <person name="Zhang Z."/>
            <person name="Wang Z."/>
            <person name="Wu H."/>
            <person name="Ma T."/>
            <person name="Liu J."/>
            <person name="Xi Z."/>
        </authorList>
    </citation>
    <scope>NUCLEOTIDE SEQUENCE [LARGE SCALE GENOMIC DNA]</scope>
    <source>
        <strain evidence="14">J267</strain>
        <tissue evidence="14">Leaf</tissue>
    </source>
</reference>
<organism evidence="14 15">
    <name type="scientific">Nyssa sinensis</name>
    <dbReference type="NCBI Taxonomy" id="561372"/>
    <lineage>
        <taxon>Eukaryota</taxon>
        <taxon>Viridiplantae</taxon>
        <taxon>Streptophyta</taxon>
        <taxon>Embryophyta</taxon>
        <taxon>Tracheophyta</taxon>
        <taxon>Spermatophyta</taxon>
        <taxon>Magnoliopsida</taxon>
        <taxon>eudicotyledons</taxon>
        <taxon>Gunneridae</taxon>
        <taxon>Pentapetalae</taxon>
        <taxon>asterids</taxon>
        <taxon>Cornales</taxon>
        <taxon>Nyssaceae</taxon>
        <taxon>Nyssa</taxon>
    </lineage>
</organism>
<feature type="binding site" evidence="12">
    <location>
        <position position="252"/>
    </location>
    <ligand>
        <name>Mn(2+)</name>
        <dbReference type="ChEBI" id="CHEBI:29035"/>
    </ligand>
</feature>
<feature type="binding site" evidence="12">
    <location>
        <position position="296"/>
    </location>
    <ligand>
        <name>Mn(2+)</name>
        <dbReference type="ChEBI" id="CHEBI:29035"/>
    </ligand>
</feature>
<dbReference type="Pfam" id="PF00190">
    <property type="entry name" value="Cupin_1"/>
    <property type="match status" value="2"/>
</dbReference>
<keyword evidence="6" id="KW-0964">Secreted</keyword>
<evidence type="ECO:0000256" key="5">
    <source>
        <dbReference type="ARBA" id="ARBA00022523"/>
    </source>
</evidence>
<dbReference type="SUPFAM" id="SSF51182">
    <property type="entry name" value="RmlC-like cupins"/>
    <property type="match status" value="2"/>
</dbReference>
<dbReference type="Gene3D" id="2.60.120.10">
    <property type="entry name" value="Jelly Rolls"/>
    <property type="match status" value="2"/>
</dbReference>
<evidence type="ECO:0000313" key="14">
    <source>
        <dbReference type="EMBL" id="KAA8544271.1"/>
    </source>
</evidence>
<gene>
    <name evidence="14" type="ORF">F0562_022283</name>
</gene>
<keyword evidence="5" id="KW-0052">Apoplast</keyword>
<dbReference type="InterPro" id="IPR011051">
    <property type="entry name" value="RmlC_Cupin_sf"/>
</dbReference>
<comment type="function">
    <text evidence="1">May play a role in plant defense. Probably has no oxalate oxidase activity even if the active site is conserved.</text>
</comment>
<evidence type="ECO:0000313" key="15">
    <source>
        <dbReference type="Proteomes" id="UP000325577"/>
    </source>
</evidence>
<dbReference type="SMART" id="SM00835">
    <property type="entry name" value="Cupin_1"/>
    <property type="match status" value="2"/>
</dbReference>
<dbReference type="FunFam" id="2.60.120.10:FF:000098">
    <property type="entry name" value="Germin-like protein 9-3"/>
    <property type="match status" value="1"/>
</dbReference>
<evidence type="ECO:0000256" key="1">
    <source>
        <dbReference type="ARBA" id="ARBA00003629"/>
    </source>
</evidence>
<feature type="domain" description="Cupin type-1" evidence="13">
    <location>
        <begin position="216"/>
        <end position="349"/>
    </location>
</feature>
<feature type="binding site" evidence="12">
    <location>
        <position position="257"/>
    </location>
    <ligand>
        <name>Mn(2+)</name>
        <dbReference type="ChEBI" id="CHEBI:29035"/>
    </ligand>
</feature>
<evidence type="ECO:0000256" key="12">
    <source>
        <dbReference type="PIRSR" id="PIRSR601929-2"/>
    </source>
</evidence>
<dbReference type="InterPro" id="IPR006045">
    <property type="entry name" value="Cupin_1"/>
</dbReference>
<keyword evidence="9" id="KW-0325">Glycoprotein</keyword>
<feature type="domain" description="Cupin type-1" evidence="13">
    <location>
        <begin position="2"/>
        <end position="127"/>
    </location>
</feature>
<evidence type="ECO:0000256" key="2">
    <source>
        <dbReference type="ARBA" id="ARBA00004271"/>
    </source>
</evidence>
<protein>
    <recommendedName>
        <fullName evidence="13">Cupin type-1 domain-containing protein</fullName>
    </recommendedName>
</protein>
<feature type="binding site" evidence="12">
    <location>
        <position position="250"/>
    </location>
    <ligand>
        <name>Mn(2+)</name>
        <dbReference type="ChEBI" id="CHEBI:29035"/>
    </ligand>
</feature>
<keyword evidence="8" id="KW-0732">Signal</keyword>
<dbReference type="InterPro" id="IPR014710">
    <property type="entry name" value="RmlC-like_jellyroll"/>
</dbReference>
<accession>A0A5J5BSR4</accession>
<dbReference type="PRINTS" id="PR00325">
    <property type="entry name" value="GERMIN"/>
</dbReference>
<dbReference type="PANTHER" id="PTHR31238">
    <property type="entry name" value="GERMIN-LIKE PROTEIN SUBFAMILY 3 MEMBER 3"/>
    <property type="match status" value="1"/>
</dbReference>
<evidence type="ECO:0000256" key="10">
    <source>
        <dbReference type="ARBA" id="ARBA00023211"/>
    </source>
</evidence>
<comment type="similarity">
    <text evidence="3">Belongs to the germin family.</text>
</comment>
<feature type="binding site" evidence="11">
    <location>
        <position position="252"/>
    </location>
    <ligand>
        <name>oxalate</name>
        <dbReference type="ChEBI" id="CHEBI:30623"/>
    </ligand>
</feature>
<dbReference type="Proteomes" id="UP000325577">
    <property type="component" value="Linkage Group LG11"/>
</dbReference>
<evidence type="ECO:0000256" key="8">
    <source>
        <dbReference type="ARBA" id="ARBA00022729"/>
    </source>
</evidence>
<comment type="subunit">
    <text evidence="4">Oligomer (believed to be a pentamer but probably hexamer).</text>
</comment>
<keyword evidence="10 11" id="KW-0464">Manganese</keyword>
<sequence>MAEFPALNGQSVSYAVLHYPAGTVNPPHTHPRSAVLPFLVYGTLQVRFVNTTNKLIPQTLQEGGMIVFPKGLVHFHYNADGQNPTLAISGMGSANAGAVSVPNNVFTTSIDDNIFSESFKTDAAAILQIKGGLGSKTCLDLLNGSNIGFEGLGKDSIINASGEQIASLAIVQMAIAGDADITSDFVLPSNVTQVNGTFFTFTGMRVLVGAEPPVTFKVLKSSIAEFPALNGQSVSYAVLQFPASSVNPPHTHPRSAELLFLAYGTLQVGFVDTTNKLFTQTLQAGDIFVFPKGLVHFQYNADEKNPALAISGFGSANAGTASVPTNVFTTGIDDNILAKSFKTDIATIQQIKAALAPKP</sequence>
<keyword evidence="7 11" id="KW-0479">Metal-binding</keyword>
<dbReference type="CDD" id="cd02241">
    <property type="entry name" value="cupin_OxOx"/>
    <property type="match status" value="2"/>
</dbReference>
<evidence type="ECO:0000256" key="7">
    <source>
        <dbReference type="ARBA" id="ARBA00022723"/>
    </source>
</evidence>
<evidence type="ECO:0000256" key="3">
    <source>
        <dbReference type="ARBA" id="ARBA00007456"/>
    </source>
</evidence>
<evidence type="ECO:0000256" key="11">
    <source>
        <dbReference type="PIRSR" id="PIRSR601929-1"/>
    </source>
</evidence>
<keyword evidence="15" id="KW-1185">Reference proteome</keyword>
<dbReference type="GO" id="GO:0048046">
    <property type="term" value="C:apoplast"/>
    <property type="evidence" value="ECO:0007669"/>
    <property type="project" value="UniProtKB-SubCell"/>
</dbReference>
<dbReference type="OrthoDB" id="1546383at2759"/>
<evidence type="ECO:0000259" key="13">
    <source>
        <dbReference type="SMART" id="SM00835"/>
    </source>
</evidence>
<name>A0A5J5BSR4_9ASTE</name>
<feature type="binding site" evidence="11">
    <location>
        <position position="247"/>
    </location>
    <ligand>
        <name>oxalate</name>
        <dbReference type="ChEBI" id="CHEBI:30623"/>
    </ligand>
</feature>
<evidence type="ECO:0000256" key="9">
    <source>
        <dbReference type="ARBA" id="ARBA00023180"/>
    </source>
</evidence>
<evidence type="ECO:0000256" key="4">
    <source>
        <dbReference type="ARBA" id="ARBA00011268"/>
    </source>
</evidence>
<proteinExistence type="inferred from homology"/>
<comment type="subcellular location">
    <subcellularLocation>
        <location evidence="2">Secreted</location>
        <location evidence="2">Extracellular space</location>
        <location evidence="2">Apoplast</location>
    </subcellularLocation>
</comment>
<dbReference type="GO" id="GO:0030145">
    <property type="term" value="F:manganese ion binding"/>
    <property type="evidence" value="ECO:0007669"/>
    <property type="project" value="InterPro"/>
</dbReference>
<evidence type="ECO:0000256" key="6">
    <source>
        <dbReference type="ARBA" id="ARBA00022525"/>
    </source>
</evidence>
<dbReference type="AlphaFoldDB" id="A0A5J5BSR4"/>